<dbReference type="InterPro" id="IPR029058">
    <property type="entry name" value="AB_hydrolase_fold"/>
</dbReference>
<evidence type="ECO:0000259" key="6">
    <source>
        <dbReference type="Pfam" id="PF00151"/>
    </source>
</evidence>
<evidence type="ECO:0000256" key="3">
    <source>
        <dbReference type="ARBA" id="ARBA00022525"/>
    </source>
</evidence>
<feature type="signal peptide" evidence="5">
    <location>
        <begin position="1"/>
        <end position="26"/>
    </location>
</feature>
<proteinExistence type="inferred from homology"/>
<evidence type="ECO:0000313" key="8">
    <source>
        <dbReference type="Proteomes" id="UP001075354"/>
    </source>
</evidence>
<evidence type="ECO:0000256" key="5">
    <source>
        <dbReference type="SAM" id="SignalP"/>
    </source>
</evidence>
<protein>
    <recommendedName>
        <fullName evidence="6">Lipase domain-containing protein</fullName>
    </recommendedName>
</protein>
<comment type="caution">
    <text evidence="7">The sequence shown here is derived from an EMBL/GenBank/DDBJ whole genome shotgun (WGS) entry which is preliminary data.</text>
</comment>
<evidence type="ECO:0000256" key="4">
    <source>
        <dbReference type="RuleBase" id="RU004262"/>
    </source>
</evidence>
<dbReference type="PANTHER" id="PTHR11610">
    <property type="entry name" value="LIPASE"/>
    <property type="match status" value="1"/>
</dbReference>
<keyword evidence="5" id="KW-0732">Signal</keyword>
<keyword evidence="8" id="KW-1185">Reference proteome</keyword>
<comment type="subcellular location">
    <subcellularLocation>
        <location evidence="1">Secreted</location>
    </subcellularLocation>
</comment>
<comment type="similarity">
    <text evidence="2 4">Belongs to the AB hydrolase superfamily. Lipase family.</text>
</comment>
<reference evidence="7" key="1">
    <citation type="submission" date="2022-12" db="EMBL/GenBank/DDBJ databases">
        <title>Chromosome-level genome assembly of the bean flower thrips Megalurothrips usitatus.</title>
        <authorList>
            <person name="Ma L."/>
            <person name="Liu Q."/>
            <person name="Li H."/>
            <person name="Cai W."/>
        </authorList>
    </citation>
    <scope>NUCLEOTIDE SEQUENCE</scope>
    <source>
        <strain evidence="7">Cailab_2022a</strain>
    </source>
</reference>
<dbReference type="AlphaFoldDB" id="A0AAV7X3V8"/>
<feature type="chain" id="PRO_5043653190" description="Lipase domain-containing protein" evidence="5">
    <location>
        <begin position="27"/>
        <end position="331"/>
    </location>
</feature>
<name>A0AAV7X3V8_9NEOP</name>
<dbReference type="PRINTS" id="PR00821">
    <property type="entry name" value="TAGLIPASE"/>
</dbReference>
<evidence type="ECO:0000256" key="1">
    <source>
        <dbReference type="ARBA" id="ARBA00004613"/>
    </source>
</evidence>
<dbReference type="Pfam" id="PF00151">
    <property type="entry name" value="Lipase"/>
    <property type="match status" value="1"/>
</dbReference>
<sequence>MTAANLRLLLALPPLLLLLLLAAAAAAKVGGGDQYLVKNVVTTLYSRHSPSGGERLSVANATLLAQSSFNPLVPTKILVHGWLSGEKETRGGAILKDALLEVSDYNVILVDWSAVDSINYVGSRLLVSRLGELVAALVRQLVDEGGMEHSDLHLFGHSLGAHIMGHAGRTARLGSQGRITALDPAGPLFWNDPKVRLDKSDAGFVDVIHTCAGYLGYWDPIGHADFYPNGGTYVQPGCGLDAGACSHCRGYSLLLESIESPGAFLGTKCGNYSSFKAGKCKGNPTEQLGLGCDRRARGSFYFRTNKVPPYSTTSGQPASARLNSTKNFISC</sequence>
<dbReference type="InterPro" id="IPR000734">
    <property type="entry name" value="TAG_lipase"/>
</dbReference>
<dbReference type="SUPFAM" id="SSF53474">
    <property type="entry name" value="alpha/beta-Hydrolases"/>
    <property type="match status" value="1"/>
</dbReference>
<feature type="domain" description="Lipase" evidence="6">
    <location>
        <begin position="41"/>
        <end position="292"/>
    </location>
</feature>
<evidence type="ECO:0000256" key="2">
    <source>
        <dbReference type="ARBA" id="ARBA00010701"/>
    </source>
</evidence>
<dbReference type="InterPro" id="IPR013818">
    <property type="entry name" value="Lipase"/>
</dbReference>
<accession>A0AAV7X3V8</accession>
<gene>
    <name evidence="7" type="ORF">ONE63_004754</name>
</gene>
<dbReference type="Proteomes" id="UP001075354">
    <property type="component" value="Chromosome 16"/>
</dbReference>
<dbReference type="GO" id="GO:0017171">
    <property type="term" value="F:serine hydrolase activity"/>
    <property type="evidence" value="ECO:0007669"/>
    <property type="project" value="TreeGrafter"/>
</dbReference>
<dbReference type="CDD" id="cd00707">
    <property type="entry name" value="Pancreat_lipase_like"/>
    <property type="match status" value="1"/>
</dbReference>
<evidence type="ECO:0000313" key="7">
    <source>
        <dbReference type="EMBL" id="KAJ1519468.1"/>
    </source>
</evidence>
<dbReference type="GO" id="GO:0016298">
    <property type="term" value="F:lipase activity"/>
    <property type="evidence" value="ECO:0007669"/>
    <property type="project" value="InterPro"/>
</dbReference>
<dbReference type="EMBL" id="JAPTSV010000016">
    <property type="protein sequence ID" value="KAJ1519468.1"/>
    <property type="molecule type" value="Genomic_DNA"/>
</dbReference>
<keyword evidence="3" id="KW-0964">Secreted</keyword>
<dbReference type="Gene3D" id="3.40.50.1820">
    <property type="entry name" value="alpha/beta hydrolase"/>
    <property type="match status" value="1"/>
</dbReference>
<dbReference type="InterPro" id="IPR033906">
    <property type="entry name" value="Lipase_N"/>
</dbReference>
<dbReference type="GO" id="GO:0005615">
    <property type="term" value="C:extracellular space"/>
    <property type="evidence" value="ECO:0007669"/>
    <property type="project" value="TreeGrafter"/>
</dbReference>
<dbReference type="GO" id="GO:0016042">
    <property type="term" value="P:lipid catabolic process"/>
    <property type="evidence" value="ECO:0007669"/>
    <property type="project" value="TreeGrafter"/>
</dbReference>
<dbReference type="PANTHER" id="PTHR11610:SF173">
    <property type="entry name" value="LIPASE DOMAIN-CONTAINING PROTEIN-RELATED"/>
    <property type="match status" value="1"/>
</dbReference>
<organism evidence="7 8">
    <name type="scientific">Megalurothrips usitatus</name>
    <name type="common">bean blossom thrips</name>
    <dbReference type="NCBI Taxonomy" id="439358"/>
    <lineage>
        <taxon>Eukaryota</taxon>
        <taxon>Metazoa</taxon>
        <taxon>Ecdysozoa</taxon>
        <taxon>Arthropoda</taxon>
        <taxon>Hexapoda</taxon>
        <taxon>Insecta</taxon>
        <taxon>Pterygota</taxon>
        <taxon>Neoptera</taxon>
        <taxon>Paraneoptera</taxon>
        <taxon>Thysanoptera</taxon>
        <taxon>Terebrantia</taxon>
        <taxon>Thripoidea</taxon>
        <taxon>Thripidae</taxon>
        <taxon>Megalurothrips</taxon>
    </lineage>
</organism>